<keyword evidence="2" id="KW-1185">Reference proteome</keyword>
<dbReference type="EMBL" id="CM042012">
    <property type="protein sequence ID" value="KAI3751744.1"/>
    <property type="molecule type" value="Genomic_DNA"/>
</dbReference>
<comment type="caution">
    <text evidence="1">The sequence shown here is derived from an EMBL/GenBank/DDBJ whole genome shotgun (WGS) entry which is preliminary data.</text>
</comment>
<evidence type="ECO:0000313" key="1">
    <source>
        <dbReference type="EMBL" id="KAI3751744.1"/>
    </source>
</evidence>
<evidence type="ECO:0000313" key="2">
    <source>
        <dbReference type="Proteomes" id="UP001055811"/>
    </source>
</evidence>
<gene>
    <name evidence="1" type="ORF">L2E82_22835</name>
</gene>
<organism evidence="1 2">
    <name type="scientific">Cichorium intybus</name>
    <name type="common">Chicory</name>
    <dbReference type="NCBI Taxonomy" id="13427"/>
    <lineage>
        <taxon>Eukaryota</taxon>
        <taxon>Viridiplantae</taxon>
        <taxon>Streptophyta</taxon>
        <taxon>Embryophyta</taxon>
        <taxon>Tracheophyta</taxon>
        <taxon>Spermatophyta</taxon>
        <taxon>Magnoliopsida</taxon>
        <taxon>eudicotyledons</taxon>
        <taxon>Gunneridae</taxon>
        <taxon>Pentapetalae</taxon>
        <taxon>asterids</taxon>
        <taxon>campanulids</taxon>
        <taxon>Asterales</taxon>
        <taxon>Asteraceae</taxon>
        <taxon>Cichorioideae</taxon>
        <taxon>Cichorieae</taxon>
        <taxon>Cichoriinae</taxon>
        <taxon>Cichorium</taxon>
    </lineage>
</organism>
<reference evidence="1 2" key="2">
    <citation type="journal article" date="2022" name="Mol. Ecol. Resour.">
        <title>The genomes of chicory, endive, great burdock and yacon provide insights into Asteraceae paleo-polyploidization history and plant inulin production.</title>
        <authorList>
            <person name="Fan W."/>
            <person name="Wang S."/>
            <person name="Wang H."/>
            <person name="Wang A."/>
            <person name="Jiang F."/>
            <person name="Liu H."/>
            <person name="Zhao H."/>
            <person name="Xu D."/>
            <person name="Zhang Y."/>
        </authorList>
    </citation>
    <scope>NUCLEOTIDE SEQUENCE [LARGE SCALE GENOMIC DNA]</scope>
    <source>
        <strain evidence="2">cv. Punajuju</strain>
        <tissue evidence="1">Leaves</tissue>
    </source>
</reference>
<accession>A0ACB9DYM7</accession>
<reference evidence="2" key="1">
    <citation type="journal article" date="2022" name="Mol. Ecol. Resour.">
        <title>The genomes of chicory, endive, great burdock and yacon provide insights into Asteraceae palaeo-polyploidization history and plant inulin production.</title>
        <authorList>
            <person name="Fan W."/>
            <person name="Wang S."/>
            <person name="Wang H."/>
            <person name="Wang A."/>
            <person name="Jiang F."/>
            <person name="Liu H."/>
            <person name="Zhao H."/>
            <person name="Xu D."/>
            <person name="Zhang Y."/>
        </authorList>
    </citation>
    <scope>NUCLEOTIDE SEQUENCE [LARGE SCALE GENOMIC DNA]</scope>
    <source>
        <strain evidence="2">cv. Punajuju</strain>
    </source>
</reference>
<sequence>MVRYGLCRLNGCGKSTLLTSIGMIELPIPDHMDVFHLTREIEASDMSSLEVAMNCDEERIKLEAEVECIAAHDAVCGEALYRIYERLDAMDASTAEKRAAETLNDLSSWLIMWLEHCGKPVIGANELIANTTSGKWPLE</sequence>
<name>A0ACB9DYM7_CICIN</name>
<dbReference type="Proteomes" id="UP001055811">
    <property type="component" value="Linkage Group LG04"/>
</dbReference>
<proteinExistence type="predicted"/>
<protein>
    <submittedName>
        <fullName evidence="1">Uncharacterized protein</fullName>
    </submittedName>
</protein>